<keyword evidence="5" id="KW-0862">Zinc</keyword>
<dbReference type="Proteomes" id="UP000221080">
    <property type="component" value="Chromosome 29"/>
</dbReference>
<dbReference type="PROSITE" id="PS00028">
    <property type="entry name" value="ZINC_FINGER_C2H2_1"/>
    <property type="match status" value="2"/>
</dbReference>
<dbReference type="InterPro" id="IPR036236">
    <property type="entry name" value="Znf_C2H2_sf"/>
</dbReference>
<keyword evidence="7" id="KW-0238">DNA-binding</keyword>
<accession>A0A979E5B2</accession>
<keyword evidence="4 10" id="KW-0863">Zinc-finger</keyword>
<dbReference type="FunFam" id="3.30.160.60:FF:001228">
    <property type="entry name" value="Zinc finger protein 236"/>
    <property type="match status" value="1"/>
</dbReference>
<evidence type="ECO:0000256" key="1">
    <source>
        <dbReference type="ARBA" id="ARBA00004123"/>
    </source>
</evidence>
<dbReference type="SUPFAM" id="SSF57667">
    <property type="entry name" value="beta-beta-alpha zinc fingers"/>
    <property type="match status" value="1"/>
</dbReference>
<evidence type="ECO:0000256" key="10">
    <source>
        <dbReference type="PROSITE-ProRule" id="PRU00042"/>
    </source>
</evidence>
<evidence type="ECO:0000259" key="12">
    <source>
        <dbReference type="PROSITE" id="PS50097"/>
    </source>
</evidence>
<gene>
    <name evidence="15" type="primary">LOC108260548</name>
</gene>
<dbReference type="GeneID" id="108260548"/>
<evidence type="ECO:0000313" key="14">
    <source>
        <dbReference type="Proteomes" id="UP000221080"/>
    </source>
</evidence>
<keyword evidence="14" id="KW-1185">Reference proteome</keyword>
<proteinExistence type="predicted"/>
<dbReference type="InterPro" id="IPR011333">
    <property type="entry name" value="SKP1/BTB/POZ_sf"/>
</dbReference>
<dbReference type="SUPFAM" id="SSF54695">
    <property type="entry name" value="POZ domain"/>
    <property type="match status" value="1"/>
</dbReference>
<evidence type="ECO:0000256" key="3">
    <source>
        <dbReference type="ARBA" id="ARBA00022737"/>
    </source>
</evidence>
<reference evidence="14" key="1">
    <citation type="journal article" date="2016" name="Nat. Commun.">
        <title>The channel catfish genome sequence provides insights into the evolution of scale formation in teleosts.</title>
        <authorList>
            <person name="Liu Z."/>
            <person name="Liu S."/>
            <person name="Yao J."/>
            <person name="Bao L."/>
            <person name="Zhang J."/>
            <person name="Li Y."/>
            <person name="Jiang C."/>
            <person name="Sun L."/>
            <person name="Wang R."/>
            <person name="Zhang Y."/>
            <person name="Zhou T."/>
            <person name="Zeng Q."/>
            <person name="Fu Q."/>
            <person name="Gao S."/>
            <person name="Li N."/>
            <person name="Koren S."/>
            <person name="Jiang Y."/>
            <person name="Zimin A."/>
            <person name="Xu P."/>
            <person name="Phillippy A.M."/>
            <person name="Geng X."/>
            <person name="Song L."/>
            <person name="Sun F."/>
            <person name="Li C."/>
            <person name="Wang X."/>
            <person name="Chen A."/>
            <person name="Jin Y."/>
            <person name="Yuan Z."/>
            <person name="Yang Y."/>
            <person name="Tan S."/>
            <person name="Peatman E."/>
            <person name="Lu J."/>
            <person name="Qin Z."/>
            <person name="Dunham R."/>
            <person name="Li Z."/>
            <person name="Sonstegard T."/>
            <person name="Feng J."/>
            <person name="Danzmann R.G."/>
            <person name="Schroeder S."/>
            <person name="Scheffler B."/>
            <person name="Duke M.V."/>
            <person name="Ballard L."/>
            <person name="Kucuktas H."/>
            <person name="Kaltenboeck L."/>
            <person name="Liu H."/>
            <person name="Armbruster J."/>
            <person name="Xie Y."/>
            <person name="Kirby M.L."/>
            <person name="Tian Y."/>
            <person name="Flanagan M.E."/>
            <person name="Mu W."/>
            <person name="Waldbieser G.C."/>
        </authorList>
    </citation>
    <scope>NUCLEOTIDE SEQUENCE [LARGE SCALE GENOMIC DNA]</scope>
    <source>
        <strain evidence="14">SDA103</strain>
    </source>
</reference>
<dbReference type="AlphaFoldDB" id="A0A979E5B2"/>
<keyword evidence="8" id="KW-0804">Transcription</keyword>
<protein>
    <submittedName>
        <fullName evidence="15">Zinc finger protein ztf-6 isoform X1</fullName>
    </submittedName>
</protein>
<dbReference type="PROSITE" id="PS50157">
    <property type="entry name" value="ZINC_FINGER_C2H2_2"/>
    <property type="match status" value="2"/>
</dbReference>
<dbReference type="InterPro" id="IPR050457">
    <property type="entry name" value="ZnFinger_BTB_dom_contain"/>
</dbReference>
<dbReference type="Pfam" id="PF00096">
    <property type="entry name" value="zf-C2H2"/>
    <property type="match status" value="2"/>
</dbReference>
<dbReference type="PANTHER" id="PTHR46105:SF5">
    <property type="entry name" value="ZINC FINGER AND BTB DOMAIN-CONTAINING PROTEIN 44 ISOFORM X1"/>
    <property type="match status" value="1"/>
</dbReference>
<feature type="compositionally biased region" description="Low complexity" evidence="11">
    <location>
        <begin position="135"/>
        <end position="144"/>
    </location>
</feature>
<dbReference type="GO" id="GO:0000978">
    <property type="term" value="F:RNA polymerase II cis-regulatory region sequence-specific DNA binding"/>
    <property type="evidence" value="ECO:0007669"/>
    <property type="project" value="TreeGrafter"/>
</dbReference>
<dbReference type="Gene3D" id="3.30.160.60">
    <property type="entry name" value="Classic Zinc Finger"/>
    <property type="match status" value="2"/>
</dbReference>
<name>A0A979E5B2_ICTPU</name>
<reference evidence="15" key="2">
    <citation type="submission" date="2025-08" db="UniProtKB">
        <authorList>
            <consortium name="RefSeq"/>
        </authorList>
    </citation>
    <scope>IDENTIFICATION</scope>
    <source>
        <tissue evidence="15">Blood</tissue>
    </source>
</reference>
<feature type="region of interest" description="Disordered" evidence="11">
    <location>
        <begin position="121"/>
        <end position="154"/>
    </location>
</feature>
<keyword evidence="3" id="KW-0677">Repeat</keyword>
<dbReference type="InterPro" id="IPR013087">
    <property type="entry name" value="Znf_C2H2_type"/>
</dbReference>
<evidence type="ECO:0000256" key="11">
    <source>
        <dbReference type="SAM" id="MobiDB-lite"/>
    </source>
</evidence>
<evidence type="ECO:0000256" key="4">
    <source>
        <dbReference type="ARBA" id="ARBA00022771"/>
    </source>
</evidence>
<feature type="domain" description="BTB" evidence="12">
    <location>
        <begin position="52"/>
        <end position="119"/>
    </location>
</feature>
<evidence type="ECO:0000256" key="6">
    <source>
        <dbReference type="ARBA" id="ARBA00023015"/>
    </source>
</evidence>
<keyword evidence="2" id="KW-0479">Metal-binding</keyword>
<dbReference type="SMART" id="SM00355">
    <property type="entry name" value="ZnF_C2H2"/>
    <property type="match status" value="2"/>
</dbReference>
<dbReference type="PROSITE" id="PS50097">
    <property type="entry name" value="BTB"/>
    <property type="match status" value="1"/>
</dbReference>
<evidence type="ECO:0000259" key="13">
    <source>
        <dbReference type="PROSITE" id="PS50157"/>
    </source>
</evidence>
<feature type="region of interest" description="Disordered" evidence="11">
    <location>
        <begin position="312"/>
        <end position="333"/>
    </location>
</feature>
<dbReference type="SMART" id="SM00225">
    <property type="entry name" value="BTB"/>
    <property type="match status" value="1"/>
</dbReference>
<comment type="subcellular location">
    <subcellularLocation>
        <location evidence="1">Nucleus</location>
    </subcellularLocation>
</comment>
<feature type="compositionally biased region" description="Polar residues" evidence="11">
    <location>
        <begin position="324"/>
        <end position="333"/>
    </location>
</feature>
<keyword evidence="6" id="KW-0805">Transcription regulation</keyword>
<dbReference type="CDD" id="cd18186">
    <property type="entry name" value="BTB_POZ_ZBTB_KLHL-like"/>
    <property type="match status" value="1"/>
</dbReference>
<evidence type="ECO:0000256" key="7">
    <source>
        <dbReference type="ARBA" id="ARBA00023125"/>
    </source>
</evidence>
<evidence type="ECO:0000313" key="15">
    <source>
        <dbReference type="RefSeq" id="XP_047008317.1"/>
    </source>
</evidence>
<sequence>MKARADVSVHQLCIFVSLAFSMDIKTDPITKPSHGFSLLKELDFQRRTGTFCDCVIRLHVHPDQLFLAHKCVLAAFSPVFATLLPQHGSFMDLNSPMLTPETLAFLLEYMYSVQDQVNRKRGFTEHESQNKTLISSSDSSYGSDQPPPSTPSYEVVPVIRHLKTTGNKLPIQSHCLDKTINVELLSKASKHSQSSQDNNLLLDSFFKLSQSKHNKTEMSVNGIPSVVAEKVEKFNSSCKIVQFQSSVSQTITALHPNTDDKDQCVHSAYTSSKHLSPEPDCRESDNIVVSDVDSVRSFNPFEVEKHGHVPGILSDTFSDKKSHNTTANNSESRSHAFSQFMAESCKRQADIYLENSSSTDTNDTICEKGTSDLNMWHKLGQYYAPTLEMLTVEKVVLGEESQNTSHTDFCEFSKLREDYVNAYQGHLRYHCFPEPNDSDSEETCPGPNADVKDHSKGLETIDVAEILLSTRERLKSGSHNHSKTRPFQCSVPECEKAFNQRGSLNRHMRSHLGIRPYSCPLCTMTFSRQYRVNEHMHIHQRSCDDPP</sequence>
<dbReference type="GO" id="GO:0000981">
    <property type="term" value="F:DNA-binding transcription factor activity, RNA polymerase II-specific"/>
    <property type="evidence" value="ECO:0007669"/>
    <property type="project" value="TreeGrafter"/>
</dbReference>
<dbReference type="KEGG" id="ipu:108260548"/>
<evidence type="ECO:0000256" key="9">
    <source>
        <dbReference type="ARBA" id="ARBA00023242"/>
    </source>
</evidence>
<keyword evidence="9" id="KW-0539">Nucleus</keyword>
<feature type="domain" description="C2H2-type" evidence="13">
    <location>
        <begin position="517"/>
        <end position="539"/>
    </location>
</feature>
<evidence type="ECO:0000256" key="8">
    <source>
        <dbReference type="ARBA" id="ARBA00023163"/>
    </source>
</evidence>
<dbReference type="Gene3D" id="3.30.710.10">
    <property type="entry name" value="Potassium Channel Kv1.1, Chain A"/>
    <property type="match status" value="1"/>
</dbReference>
<evidence type="ECO:0000256" key="5">
    <source>
        <dbReference type="ARBA" id="ARBA00022833"/>
    </source>
</evidence>
<dbReference type="InterPro" id="IPR000210">
    <property type="entry name" value="BTB/POZ_dom"/>
</dbReference>
<evidence type="ECO:0000256" key="2">
    <source>
        <dbReference type="ARBA" id="ARBA00022723"/>
    </source>
</evidence>
<dbReference type="Pfam" id="PF00651">
    <property type="entry name" value="BTB"/>
    <property type="match status" value="1"/>
</dbReference>
<feature type="domain" description="C2H2-type" evidence="13">
    <location>
        <begin position="487"/>
        <end position="516"/>
    </location>
</feature>
<dbReference type="OrthoDB" id="3437960at2759"/>
<dbReference type="RefSeq" id="XP_047008317.1">
    <property type="nucleotide sequence ID" value="XM_047152361.2"/>
</dbReference>
<dbReference type="PANTHER" id="PTHR46105">
    <property type="entry name" value="AGAP004733-PA"/>
    <property type="match status" value="1"/>
</dbReference>
<organism evidence="14 15">
    <name type="scientific">Ictalurus punctatus</name>
    <name type="common">Channel catfish</name>
    <name type="synonym">Silurus punctatus</name>
    <dbReference type="NCBI Taxonomy" id="7998"/>
    <lineage>
        <taxon>Eukaryota</taxon>
        <taxon>Metazoa</taxon>
        <taxon>Chordata</taxon>
        <taxon>Craniata</taxon>
        <taxon>Vertebrata</taxon>
        <taxon>Euteleostomi</taxon>
        <taxon>Actinopterygii</taxon>
        <taxon>Neopterygii</taxon>
        <taxon>Teleostei</taxon>
        <taxon>Ostariophysi</taxon>
        <taxon>Siluriformes</taxon>
        <taxon>Ictaluridae</taxon>
        <taxon>Ictalurus</taxon>
    </lineage>
</organism>
<dbReference type="GO" id="GO:0008270">
    <property type="term" value="F:zinc ion binding"/>
    <property type="evidence" value="ECO:0007669"/>
    <property type="project" value="UniProtKB-KW"/>
</dbReference>
<dbReference type="GO" id="GO:0005634">
    <property type="term" value="C:nucleus"/>
    <property type="evidence" value="ECO:0007669"/>
    <property type="project" value="UniProtKB-SubCell"/>
</dbReference>